<organism evidence="1 2">
    <name type="scientific">Hoeflea algicola</name>
    <dbReference type="NCBI Taxonomy" id="2983763"/>
    <lineage>
        <taxon>Bacteria</taxon>
        <taxon>Pseudomonadati</taxon>
        <taxon>Pseudomonadota</taxon>
        <taxon>Alphaproteobacteria</taxon>
        <taxon>Hyphomicrobiales</taxon>
        <taxon>Rhizobiaceae</taxon>
        <taxon>Hoeflea</taxon>
    </lineage>
</organism>
<gene>
    <name evidence="1" type="ORF">OEG84_20670</name>
</gene>
<evidence type="ECO:0000313" key="1">
    <source>
        <dbReference type="EMBL" id="MCY0150048.1"/>
    </source>
</evidence>
<reference evidence="1" key="1">
    <citation type="submission" date="2022-10" db="EMBL/GenBank/DDBJ databases">
        <title>Hoeflea sp. G2-23, isolated from marine algae.</title>
        <authorList>
            <person name="Kristyanto S."/>
            <person name="Kim J.M."/>
            <person name="Jeon C.O."/>
        </authorList>
    </citation>
    <scope>NUCLEOTIDE SEQUENCE</scope>
    <source>
        <strain evidence="1">G2-23</strain>
    </source>
</reference>
<dbReference type="Gene3D" id="6.10.80.10">
    <property type="entry name" value="Hexameric tyrosine-coordinated heme protein (HTHP)"/>
    <property type="match status" value="1"/>
</dbReference>
<evidence type="ECO:0000313" key="2">
    <source>
        <dbReference type="Proteomes" id="UP001073227"/>
    </source>
</evidence>
<dbReference type="InterPro" id="IPR021111">
    <property type="entry name" value="Hexamer_Tyr-coord_heme_pr_HTHP"/>
</dbReference>
<keyword evidence="2" id="KW-1185">Reference proteome</keyword>
<dbReference type="EMBL" id="JAOVZR010000001">
    <property type="protein sequence ID" value="MCY0150048.1"/>
    <property type="molecule type" value="Genomic_DNA"/>
</dbReference>
<accession>A0ABT3ZEI1</accession>
<protein>
    <submittedName>
        <fullName evidence="1">Hexameric tyrosine-coordinated heme protein</fullName>
    </submittedName>
</protein>
<dbReference type="Proteomes" id="UP001073227">
    <property type="component" value="Unassembled WGS sequence"/>
</dbReference>
<dbReference type="InterPro" id="IPR038125">
    <property type="entry name" value="HTHP_sf"/>
</dbReference>
<sequence>MDNWLPTLITATPSEGYDLAVKLARIAIKKTQPDAATRDKVRKDYEADAGALIAVSQVVATHFTTISAANDYWRGSK</sequence>
<comment type="caution">
    <text evidence="1">The sequence shown here is derived from an EMBL/GenBank/DDBJ whole genome shotgun (WGS) entry which is preliminary data.</text>
</comment>
<proteinExistence type="predicted"/>
<name>A0ABT3ZEI1_9HYPH</name>
<dbReference type="Pfam" id="PF11534">
    <property type="entry name" value="HTHP"/>
    <property type="match status" value="1"/>
</dbReference>
<dbReference type="RefSeq" id="WP_267655486.1">
    <property type="nucleotide sequence ID" value="NZ_JAOVZR010000001.1"/>
</dbReference>